<evidence type="ECO:0000256" key="4">
    <source>
        <dbReference type="ARBA" id="ARBA00022679"/>
    </source>
</evidence>
<dbReference type="PANTHER" id="PTHR19278">
    <property type="entry name" value="OROTATE PHOSPHORIBOSYLTRANSFERASE"/>
    <property type="match status" value="1"/>
</dbReference>
<sequence length="359" mass="40240">MLALDKDTSLHAAKMRNLLRLMKDRNVFKIDEKEGFLLKSGQELACDCLREMIATMPGHYDGIVGVPYAALPYSAVVSLQLRKPLIIIRKEAKSYGTKKLIEGRYEKGQTVVIIEDVVTTGGSIKDVVKILREDGLIVQDVFCLLDRQQGGAAKLKEDGINLHSLMNMELVLSFLVSVGALNHDQFEQIRTALTLPFETVSQLNIGTELEKAETNTGSERRKAMKRRLSLAERKESTSNKLNKRIIELMLQKKSNLCIAIDYKETEQILKLAETAGPYIIAAKIHADIIENFNKDFTDKLAQLAEKHNFLIFEDRKFADIGNVIDLQLAGTHRIGQWADIVTCHAVQGAESITNAFRKS</sequence>
<evidence type="ECO:0000256" key="1">
    <source>
        <dbReference type="ARBA" id="ARBA00004889"/>
    </source>
</evidence>
<organism evidence="9 10">
    <name type="scientific">Mesorhabditis spiculigera</name>
    <dbReference type="NCBI Taxonomy" id="96644"/>
    <lineage>
        <taxon>Eukaryota</taxon>
        <taxon>Metazoa</taxon>
        <taxon>Ecdysozoa</taxon>
        <taxon>Nematoda</taxon>
        <taxon>Chromadorea</taxon>
        <taxon>Rhabditida</taxon>
        <taxon>Rhabditina</taxon>
        <taxon>Rhabditomorpha</taxon>
        <taxon>Rhabditoidea</taxon>
        <taxon>Rhabditidae</taxon>
        <taxon>Mesorhabditinae</taxon>
        <taxon>Mesorhabditis</taxon>
    </lineage>
</organism>
<protein>
    <recommendedName>
        <fullName evidence="2">orotate phosphoribosyltransferase</fullName>
        <ecNumber evidence="2">2.4.2.10</ecNumber>
    </recommendedName>
</protein>
<evidence type="ECO:0000256" key="5">
    <source>
        <dbReference type="ARBA" id="ARBA00022975"/>
    </source>
</evidence>
<keyword evidence="6" id="KW-0456">Lyase</keyword>
<dbReference type="SUPFAM" id="SSF53271">
    <property type="entry name" value="PRTase-like"/>
    <property type="match status" value="1"/>
</dbReference>
<dbReference type="InterPro" id="IPR013785">
    <property type="entry name" value="Aldolase_TIM"/>
</dbReference>
<accession>A0AA36CCB3</accession>
<dbReference type="EMBL" id="CATQJA010001225">
    <property type="protein sequence ID" value="CAJ0566374.1"/>
    <property type="molecule type" value="Genomic_DNA"/>
</dbReference>
<evidence type="ECO:0000256" key="6">
    <source>
        <dbReference type="ARBA" id="ARBA00023239"/>
    </source>
</evidence>
<keyword evidence="5" id="KW-0665">Pyrimidine biosynthesis</keyword>
<dbReference type="CDD" id="cd06223">
    <property type="entry name" value="PRTases_typeI"/>
    <property type="match status" value="1"/>
</dbReference>
<dbReference type="HAMAP" id="MF_01208">
    <property type="entry name" value="PyrE"/>
    <property type="match status" value="1"/>
</dbReference>
<name>A0AA36CCB3_9BILA</name>
<dbReference type="InterPro" id="IPR001754">
    <property type="entry name" value="OMPdeCOase_dom"/>
</dbReference>
<evidence type="ECO:0000313" key="10">
    <source>
        <dbReference type="Proteomes" id="UP001177023"/>
    </source>
</evidence>
<evidence type="ECO:0000259" key="7">
    <source>
        <dbReference type="Pfam" id="PF00156"/>
    </source>
</evidence>
<gene>
    <name evidence="9" type="ORF">MSPICULIGERA_LOCUS4980</name>
</gene>
<comment type="pathway">
    <text evidence="1">Pyrimidine metabolism; UMP biosynthesis via de novo pathway; UMP from orotate: step 1/2.</text>
</comment>
<proteinExistence type="inferred from homology"/>
<evidence type="ECO:0000256" key="3">
    <source>
        <dbReference type="ARBA" id="ARBA00022676"/>
    </source>
</evidence>
<dbReference type="GO" id="GO:0006207">
    <property type="term" value="P:'de novo' pyrimidine nucleobase biosynthetic process"/>
    <property type="evidence" value="ECO:0007669"/>
    <property type="project" value="InterPro"/>
</dbReference>
<dbReference type="Pfam" id="PF00215">
    <property type="entry name" value="OMPdecase"/>
    <property type="match status" value="1"/>
</dbReference>
<dbReference type="Gene3D" id="3.20.20.70">
    <property type="entry name" value="Aldolase class I"/>
    <property type="match status" value="1"/>
</dbReference>
<keyword evidence="4" id="KW-0808">Transferase</keyword>
<feature type="domain" description="Phosphoribosyltransferase" evidence="7">
    <location>
        <begin position="51"/>
        <end position="155"/>
    </location>
</feature>
<dbReference type="SUPFAM" id="SSF51366">
    <property type="entry name" value="Ribulose-phoshate binding barrel"/>
    <property type="match status" value="1"/>
</dbReference>
<dbReference type="GO" id="GO:0004588">
    <property type="term" value="F:orotate phosphoribosyltransferase activity"/>
    <property type="evidence" value="ECO:0007669"/>
    <property type="project" value="UniProtKB-EC"/>
</dbReference>
<dbReference type="Proteomes" id="UP001177023">
    <property type="component" value="Unassembled WGS sequence"/>
</dbReference>
<dbReference type="PANTHER" id="PTHR19278:SF9">
    <property type="entry name" value="URIDINE 5'-MONOPHOSPHATE SYNTHASE"/>
    <property type="match status" value="1"/>
</dbReference>
<dbReference type="AlphaFoldDB" id="A0AA36CCB3"/>
<reference evidence="9" key="1">
    <citation type="submission" date="2023-06" db="EMBL/GenBank/DDBJ databases">
        <authorList>
            <person name="Delattre M."/>
        </authorList>
    </citation>
    <scope>NUCLEOTIDE SEQUENCE</scope>
    <source>
        <strain evidence="9">AF72</strain>
    </source>
</reference>
<comment type="caution">
    <text evidence="9">The sequence shown here is derived from an EMBL/GenBank/DDBJ whole genome shotgun (WGS) entry which is preliminary data.</text>
</comment>
<dbReference type="InterPro" id="IPR000836">
    <property type="entry name" value="PRTase_dom"/>
</dbReference>
<evidence type="ECO:0000313" key="9">
    <source>
        <dbReference type="EMBL" id="CAJ0566374.1"/>
    </source>
</evidence>
<dbReference type="Pfam" id="PF00156">
    <property type="entry name" value="Pribosyltran"/>
    <property type="match status" value="1"/>
</dbReference>
<evidence type="ECO:0000256" key="2">
    <source>
        <dbReference type="ARBA" id="ARBA00011971"/>
    </source>
</evidence>
<dbReference type="GO" id="GO:0006222">
    <property type="term" value="P:UMP biosynthetic process"/>
    <property type="evidence" value="ECO:0007669"/>
    <property type="project" value="TreeGrafter"/>
</dbReference>
<keyword evidence="10" id="KW-1185">Reference proteome</keyword>
<dbReference type="GO" id="GO:0004590">
    <property type="term" value="F:orotidine-5'-phosphate decarboxylase activity"/>
    <property type="evidence" value="ECO:0007669"/>
    <property type="project" value="InterPro"/>
</dbReference>
<dbReference type="InterPro" id="IPR023031">
    <property type="entry name" value="OPRT"/>
</dbReference>
<dbReference type="InterPro" id="IPR029057">
    <property type="entry name" value="PRTase-like"/>
</dbReference>
<feature type="domain" description="Orotidine 5'-phosphate decarboxylase" evidence="8">
    <location>
        <begin position="254"/>
        <end position="356"/>
    </location>
</feature>
<feature type="non-terminal residue" evidence="9">
    <location>
        <position position="359"/>
    </location>
</feature>
<evidence type="ECO:0000259" key="8">
    <source>
        <dbReference type="Pfam" id="PF00215"/>
    </source>
</evidence>
<keyword evidence="3" id="KW-0328">Glycosyltransferase</keyword>
<dbReference type="InterPro" id="IPR011060">
    <property type="entry name" value="RibuloseP-bd_barrel"/>
</dbReference>
<dbReference type="EC" id="2.4.2.10" evidence="2"/>
<dbReference type="Gene3D" id="3.40.50.2020">
    <property type="match status" value="1"/>
</dbReference>